<keyword evidence="1" id="KW-0597">Phosphoprotein</keyword>
<gene>
    <name evidence="6" type="ORF">GCM10007923_52660</name>
</gene>
<dbReference type="EMBL" id="BSOP01000044">
    <property type="protein sequence ID" value="GLR54049.1"/>
    <property type="molecule type" value="Genomic_DNA"/>
</dbReference>
<evidence type="ECO:0000256" key="5">
    <source>
        <dbReference type="ARBA" id="ARBA00022801"/>
    </source>
</evidence>
<dbReference type="InterPro" id="IPR051813">
    <property type="entry name" value="HepT_RNase_toxin"/>
</dbReference>
<accession>A0ABQ5ZQN1</accession>
<keyword evidence="5" id="KW-0378">Hydrolase</keyword>
<organism evidence="6 7">
    <name type="scientific">Shinella yambaruensis</name>
    <dbReference type="NCBI Taxonomy" id="415996"/>
    <lineage>
        <taxon>Bacteria</taxon>
        <taxon>Pseudomonadati</taxon>
        <taxon>Pseudomonadota</taxon>
        <taxon>Alphaproteobacteria</taxon>
        <taxon>Hyphomicrobiales</taxon>
        <taxon>Rhizobiaceae</taxon>
        <taxon>Shinella</taxon>
    </lineage>
</organism>
<evidence type="ECO:0000256" key="2">
    <source>
        <dbReference type="ARBA" id="ARBA00022649"/>
    </source>
</evidence>
<sequence length="113" mass="12766">MTRDVGPVLQDMLDTIALVDTALSGKSREDLGRDAILRLAIQRAIEIISEASRHIPDELLQHTPDIPWRAIRGIGNILRHEYHRIADDMIWTVVVRDLPALRVAVETLVSKIE</sequence>
<comment type="caution">
    <text evidence="6">The sequence shown here is derived from an EMBL/GenBank/DDBJ whole genome shotgun (WGS) entry which is preliminary data.</text>
</comment>
<keyword evidence="3" id="KW-0540">Nuclease</keyword>
<dbReference type="Proteomes" id="UP001156702">
    <property type="component" value="Unassembled WGS sequence"/>
</dbReference>
<keyword evidence="7" id="KW-1185">Reference proteome</keyword>
<evidence type="ECO:0000313" key="6">
    <source>
        <dbReference type="EMBL" id="GLR54049.1"/>
    </source>
</evidence>
<dbReference type="RefSeq" id="WP_317633313.1">
    <property type="nucleotide sequence ID" value="NZ_BSOP01000044.1"/>
</dbReference>
<keyword evidence="4" id="KW-0547">Nucleotide-binding</keyword>
<evidence type="ECO:0000313" key="7">
    <source>
        <dbReference type="Proteomes" id="UP001156702"/>
    </source>
</evidence>
<keyword evidence="2" id="KW-1277">Toxin-antitoxin system</keyword>
<proteinExistence type="predicted"/>
<dbReference type="InterPro" id="IPR008201">
    <property type="entry name" value="HepT-like"/>
</dbReference>
<dbReference type="PANTHER" id="PTHR34139:SF1">
    <property type="entry name" value="RNASE MJ1380-RELATED"/>
    <property type="match status" value="1"/>
</dbReference>
<dbReference type="PANTHER" id="PTHR34139">
    <property type="entry name" value="UPF0331 PROTEIN MJ0127"/>
    <property type="match status" value="1"/>
</dbReference>
<evidence type="ECO:0000256" key="1">
    <source>
        <dbReference type="ARBA" id="ARBA00022553"/>
    </source>
</evidence>
<name>A0ABQ5ZQN1_9HYPH</name>
<evidence type="ECO:0000256" key="4">
    <source>
        <dbReference type="ARBA" id="ARBA00022741"/>
    </source>
</evidence>
<reference evidence="7" key="1">
    <citation type="journal article" date="2019" name="Int. J. Syst. Evol. Microbiol.">
        <title>The Global Catalogue of Microorganisms (GCM) 10K type strain sequencing project: providing services to taxonomists for standard genome sequencing and annotation.</title>
        <authorList>
            <consortium name="The Broad Institute Genomics Platform"/>
            <consortium name="The Broad Institute Genome Sequencing Center for Infectious Disease"/>
            <person name="Wu L."/>
            <person name="Ma J."/>
        </authorList>
    </citation>
    <scope>NUCLEOTIDE SEQUENCE [LARGE SCALE GENOMIC DNA]</scope>
    <source>
        <strain evidence="7">NBRC 102122</strain>
    </source>
</reference>
<protein>
    <submittedName>
        <fullName evidence="6">DUF86 domain-containing protein</fullName>
    </submittedName>
</protein>
<evidence type="ECO:0000256" key="3">
    <source>
        <dbReference type="ARBA" id="ARBA00022722"/>
    </source>
</evidence>
<dbReference type="Pfam" id="PF01934">
    <property type="entry name" value="HepT-like"/>
    <property type="match status" value="1"/>
</dbReference>